<dbReference type="InterPro" id="IPR011249">
    <property type="entry name" value="Metalloenz_LuxS/M16"/>
</dbReference>
<dbReference type="Gene3D" id="3.30.830.10">
    <property type="entry name" value="Metalloenzyme, LuxS/M16 peptidase-like"/>
    <property type="match status" value="4"/>
</dbReference>
<dbReference type="RefSeq" id="WP_189514867.1">
    <property type="nucleotide sequence ID" value="NZ_BMXG01000012.1"/>
</dbReference>
<dbReference type="GO" id="GO:0046872">
    <property type="term" value="F:metal ion binding"/>
    <property type="evidence" value="ECO:0007669"/>
    <property type="project" value="InterPro"/>
</dbReference>
<feature type="domain" description="Peptidase M16 C-terminal" evidence="3">
    <location>
        <begin position="184"/>
        <end position="359"/>
    </location>
</feature>
<proteinExistence type="inferred from homology"/>
<dbReference type="PANTHER" id="PTHR11851">
    <property type="entry name" value="METALLOPROTEASE"/>
    <property type="match status" value="1"/>
</dbReference>
<evidence type="ECO:0000313" key="5">
    <source>
        <dbReference type="Proteomes" id="UP000642829"/>
    </source>
</evidence>
<dbReference type="Pfam" id="PF00675">
    <property type="entry name" value="Peptidase_M16"/>
    <property type="match status" value="2"/>
</dbReference>
<dbReference type="Proteomes" id="UP000642829">
    <property type="component" value="Unassembled WGS sequence"/>
</dbReference>
<evidence type="ECO:0000259" key="2">
    <source>
        <dbReference type="Pfam" id="PF00675"/>
    </source>
</evidence>
<feature type="domain" description="Peptidase M16 N-terminal" evidence="2">
    <location>
        <begin position="476"/>
        <end position="597"/>
    </location>
</feature>
<keyword evidence="5" id="KW-1185">Reference proteome</keyword>
<accession>A0A8J3DCE6</accession>
<evidence type="ECO:0000259" key="3">
    <source>
        <dbReference type="Pfam" id="PF05193"/>
    </source>
</evidence>
<dbReference type="AlphaFoldDB" id="A0A8J3DCE6"/>
<dbReference type="InterPro" id="IPR050361">
    <property type="entry name" value="MPP/UQCRC_Complex"/>
</dbReference>
<dbReference type="SUPFAM" id="SSF63411">
    <property type="entry name" value="LuxS/MPP-like metallohydrolase"/>
    <property type="match status" value="4"/>
</dbReference>
<comment type="caution">
    <text evidence="4">The sequence shown here is derived from an EMBL/GenBank/DDBJ whole genome shotgun (WGS) entry which is preliminary data.</text>
</comment>
<evidence type="ECO:0000313" key="4">
    <source>
        <dbReference type="EMBL" id="GHC04160.1"/>
    </source>
</evidence>
<organism evidence="4 5">
    <name type="scientific">Cerasicoccus arenae</name>
    <dbReference type="NCBI Taxonomy" id="424488"/>
    <lineage>
        <taxon>Bacteria</taxon>
        <taxon>Pseudomonadati</taxon>
        <taxon>Verrucomicrobiota</taxon>
        <taxon>Opitutia</taxon>
        <taxon>Puniceicoccales</taxon>
        <taxon>Cerasicoccaceae</taxon>
        <taxon>Cerasicoccus</taxon>
    </lineage>
</organism>
<reference evidence="4" key="1">
    <citation type="journal article" date="2014" name="Int. J. Syst. Evol. Microbiol.">
        <title>Complete genome sequence of Corynebacterium casei LMG S-19264T (=DSM 44701T), isolated from a smear-ripened cheese.</title>
        <authorList>
            <consortium name="US DOE Joint Genome Institute (JGI-PGF)"/>
            <person name="Walter F."/>
            <person name="Albersmeier A."/>
            <person name="Kalinowski J."/>
            <person name="Ruckert C."/>
        </authorList>
    </citation>
    <scope>NUCLEOTIDE SEQUENCE</scope>
    <source>
        <strain evidence="4">KCTC 12870</strain>
    </source>
</reference>
<feature type="domain" description="Peptidase M16 C-terminal" evidence="3">
    <location>
        <begin position="609"/>
        <end position="784"/>
    </location>
</feature>
<reference evidence="4" key="2">
    <citation type="submission" date="2020-09" db="EMBL/GenBank/DDBJ databases">
        <authorList>
            <person name="Sun Q."/>
            <person name="Kim S."/>
        </authorList>
    </citation>
    <scope>NUCLEOTIDE SEQUENCE</scope>
    <source>
        <strain evidence="4">KCTC 12870</strain>
    </source>
</reference>
<dbReference type="EMBL" id="BMXG01000012">
    <property type="protein sequence ID" value="GHC04160.1"/>
    <property type="molecule type" value="Genomic_DNA"/>
</dbReference>
<feature type="domain" description="Peptidase M16 N-terminal" evidence="2">
    <location>
        <begin position="30"/>
        <end position="176"/>
    </location>
</feature>
<gene>
    <name evidence="4" type="ORF">GCM10007047_21050</name>
</gene>
<protein>
    <submittedName>
        <fullName evidence="4">Proteinase</fullName>
    </submittedName>
</protein>
<dbReference type="InterPro" id="IPR007863">
    <property type="entry name" value="Peptidase_M16_C"/>
</dbReference>
<evidence type="ECO:0000256" key="1">
    <source>
        <dbReference type="ARBA" id="ARBA00007261"/>
    </source>
</evidence>
<dbReference type="PANTHER" id="PTHR11851:SF49">
    <property type="entry name" value="MITOCHONDRIAL-PROCESSING PEPTIDASE SUBUNIT ALPHA"/>
    <property type="match status" value="1"/>
</dbReference>
<dbReference type="InterPro" id="IPR011765">
    <property type="entry name" value="Pept_M16_N"/>
</dbReference>
<sequence>MSDQSTNADLIDALAQETVHRYQLPNGLTVIHKEDRAAALISVQTWVKTGSMHEGTMLGAGLSHYLEHLLFKGTEKRGPLDISREINSCGGYVNAYTTFDRTVYYIDGPSSAAETLFDVLSDMSLNSALPEAEILRERDVILREIDMGLDDPDRRLFHTFAHSAFREHPYRHPVIGHRSLFEGVTPTHLRDYYQGRYAPNNIVLIVVGALGETECRELADKYFGQAPMRQLAPAWFPDEPAQLAPRSDRAVGDFNIVRGFIGYKVPGLSAEDAPALDVLARLLGHGASSWLWQSLRERQRLVHSIGAGCWNPGDHGLLWISFVCDPGKREAVEDAIRSELEQAQKRIPRPDEVAKVVRQSLVAEVNARKTVSGQASRLGSAEVVAGDLGFPRQHLLRLAQLTPESVQSAAVRYLIKTAETVASLDPKPAEITAPSINTGAALPDFEVVPFANGAKLLLQPGGSVPKTHLRYVASGGPLWDPVGQRGATGVLATLLTRDTANRSQSEVAAAIESIGGSFEEQVGNNTFGLAMETLTGDFPLAAELLADALLRPALLLKTFEIERDAQIAGIHEDEDEVLEWSRRRLRQKFFGKHPYAADYLGSEDDLNHLTVDHIRDLAKRLIAGPNALLAVTGQFERNAIVDTLGPILEALPADFAPLNCPAHDAPSLIGTHDEQRDREQAIVLVAYPDCGVHQRDEYLAGEALDELFSGMSSQLFQRVREEKGMAYFVGSQRILGLDCGMFSFYAGTSPAQADEVEAEILAEVERARSGKFTVGEWSACKTRLIVRREQSQQSPGSRAMHACLNVLYDLPVNSWREYPDRVRAMNLDELTAFANKRFTETKRLIQKTLPGKG</sequence>
<name>A0A8J3DCE6_9BACT</name>
<dbReference type="Pfam" id="PF05193">
    <property type="entry name" value="Peptidase_M16_C"/>
    <property type="match status" value="2"/>
</dbReference>
<comment type="similarity">
    <text evidence="1">Belongs to the peptidase M16 family.</text>
</comment>